<dbReference type="InterPro" id="IPR012338">
    <property type="entry name" value="Beta-lactam/transpept-like"/>
</dbReference>
<keyword evidence="4" id="KW-1185">Reference proteome</keyword>
<evidence type="ECO:0000313" key="3">
    <source>
        <dbReference type="EMBL" id="KAB1662466.1"/>
    </source>
</evidence>
<reference evidence="3 4" key="1">
    <citation type="submission" date="2019-09" db="EMBL/GenBank/DDBJ databases">
        <title>Phylogeny of genus Pseudoclavibacter and closely related genus.</title>
        <authorList>
            <person name="Li Y."/>
        </authorList>
    </citation>
    <scope>NUCLEOTIDE SEQUENCE [LARGE SCALE GENOMIC DNA]</scope>
    <source>
        <strain evidence="3 4">DSM 23821</strain>
    </source>
</reference>
<dbReference type="EMBL" id="WBJZ01000001">
    <property type="protein sequence ID" value="KAB1662466.1"/>
    <property type="molecule type" value="Genomic_DNA"/>
</dbReference>
<sequence>MTRATTNSATSSGDTRSAARRRRLLPAAMLVALSTLLAACASGGDGIGTPPPVPTREASFDTTAIEEAMTATLDAGAPAVLVEVRDGDEVWRSARGTSAVVGGAVADPLAAVRVASVTKSMMGVLLMQLVEDGDLDLDTRIERYLPGVVDPAQPVTVRQLANHTSGMPDYIDTFPLDDPTAVSAMLTAEYTPQELIERVADVPWLSDPGTEFHYSNTNYLVLTLLIEELTGESLPDVLAERVAGPGALESTSLPLDTSMPEGAAHGYFTTNGIYVDVTEQSGSLWWGAGGVVSTVGDINTFYRGLFQGTYLPDEAVSELIDLGPEGYGLGIQGHVDPCPAPEPTATPVETTSDPVAPTDEATADGGATGDAAGSPSPSASSTPLGVPGMTYGHLGSGLGYRILSFSSPDGERQVTVSWTASPPDYGDDPRLAPAWAVVDAALTATCHTGTP</sequence>
<dbReference type="InterPro" id="IPR050491">
    <property type="entry name" value="AmpC-like"/>
</dbReference>
<accession>A0A7J5C1F5</accession>
<comment type="caution">
    <text evidence="3">The sequence shown here is derived from an EMBL/GenBank/DDBJ whole genome shotgun (WGS) entry which is preliminary data.</text>
</comment>
<evidence type="ECO:0000259" key="2">
    <source>
        <dbReference type="Pfam" id="PF00144"/>
    </source>
</evidence>
<evidence type="ECO:0000313" key="4">
    <source>
        <dbReference type="Proteomes" id="UP000467240"/>
    </source>
</evidence>
<dbReference type="OrthoDB" id="3174977at2"/>
<feature type="region of interest" description="Disordered" evidence="1">
    <location>
        <begin position="337"/>
        <end position="387"/>
    </location>
</feature>
<dbReference type="Gene3D" id="3.40.710.10">
    <property type="entry name" value="DD-peptidase/beta-lactamase superfamily"/>
    <property type="match status" value="1"/>
</dbReference>
<organism evidence="3 4">
    <name type="scientific">Pseudoclavibacter chungangensis</name>
    <dbReference type="NCBI Taxonomy" id="587635"/>
    <lineage>
        <taxon>Bacteria</taxon>
        <taxon>Bacillati</taxon>
        <taxon>Actinomycetota</taxon>
        <taxon>Actinomycetes</taxon>
        <taxon>Micrococcales</taxon>
        <taxon>Microbacteriaceae</taxon>
        <taxon>Pseudoclavibacter</taxon>
    </lineage>
</organism>
<gene>
    <name evidence="3" type="ORF">F8O01_00510</name>
</gene>
<dbReference type="RefSeq" id="WP_158038898.1">
    <property type="nucleotide sequence ID" value="NZ_JACCFV010000001.1"/>
</dbReference>
<dbReference type="Pfam" id="PF00144">
    <property type="entry name" value="Beta-lactamase"/>
    <property type="match status" value="1"/>
</dbReference>
<evidence type="ECO:0000256" key="1">
    <source>
        <dbReference type="SAM" id="MobiDB-lite"/>
    </source>
</evidence>
<feature type="compositionally biased region" description="Low complexity" evidence="1">
    <location>
        <begin position="345"/>
        <end position="383"/>
    </location>
</feature>
<dbReference type="PANTHER" id="PTHR46825">
    <property type="entry name" value="D-ALANYL-D-ALANINE-CARBOXYPEPTIDASE/ENDOPEPTIDASE AMPH"/>
    <property type="match status" value="1"/>
</dbReference>
<feature type="domain" description="Beta-lactamase-related" evidence="2">
    <location>
        <begin position="78"/>
        <end position="425"/>
    </location>
</feature>
<dbReference type="InterPro" id="IPR001466">
    <property type="entry name" value="Beta-lactam-related"/>
</dbReference>
<dbReference type="AlphaFoldDB" id="A0A7J5C1F5"/>
<dbReference type="PANTHER" id="PTHR46825:SF7">
    <property type="entry name" value="D-ALANYL-D-ALANINE CARBOXYPEPTIDASE"/>
    <property type="match status" value="1"/>
</dbReference>
<dbReference type="Proteomes" id="UP000467240">
    <property type="component" value="Unassembled WGS sequence"/>
</dbReference>
<name>A0A7J5C1F5_9MICO</name>
<protein>
    <submittedName>
        <fullName evidence="3">Beta-lactamase family protein</fullName>
    </submittedName>
</protein>
<dbReference type="SUPFAM" id="SSF56601">
    <property type="entry name" value="beta-lactamase/transpeptidase-like"/>
    <property type="match status" value="1"/>
</dbReference>
<proteinExistence type="predicted"/>